<keyword evidence="10" id="KW-0336">GPI-anchor</keyword>
<keyword evidence="13" id="KW-0472">Membrane</keyword>
<dbReference type="InterPro" id="IPR017853">
    <property type="entry name" value="GH"/>
</dbReference>
<feature type="chain" id="PRO_5034318802" description="Probable glucan endo-1,3-beta-glucosidase eglC" evidence="23">
    <location>
        <begin position="24"/>
        <end position="318"/>
    </location>
</feature>
<keyword evidence="16" id="KW-0449">Lipoprotein</keyword>
<dbReference type="InterPro" id="IPR050732">
    <property type="entry name" value="Beta-glucan_modifiers"/>
</dbReference>
<organism evidence="24 25">
    <name type="scientific">Pseudocercospora fuligena</name>
    <dbReference type="NCBI Taxonomy" id="685502"/>
    <lineage>
        <taxon>Eukaryota</taxon>
        <taxon>Fungi</taxon>
        <taxon>Dikarya</taxon>
        <taxon>Ascomycota</taxon>
        <taxon>Pezizomycotina</taxon>
        <taxon>Dothideomycetes</taxon>
        <taxon>Dothideomycetidae</taxon>
        <taxon>Mycosphaerellales</taxon>
        <taxon>Mycosphaerellaceae</taxon>
        <taxon>Pseudocercospora</taxon>
    </lineage>
</organism>
<comment type="catalytic activity">
    <reaction evidence="1">
        <text>Hydrolysis of (1-&gt;3)-beta-D-glucosidic linkages in (1-&gt;3)-beta-D-glucans.</text>
        <dbReference type="EC" id="3.2.1.39"/>
    </reaction>
</comment>
<gene>
    <name evidence="24" type="ORF">HII31_06542</name>
</gene>
<feature type="signal peptide" evidence="23">
    <location>
        <begin position="1"/>
        <end position="23"/>
    </location>
</feature>
<dbReference type="InterPro" id="IPR000490">
    <property type="entry name" value="Glyco_hydro_17"/>
</dbReference>
<evidence type="ECO:0000256" key="18">
    <source>
        <dbReference type="ARBA" id="ARBA00023326"/>
    </source>
</evidence>
<dbReference type="GO" id="GO:0098552">
    <property type="term" value="C:side of membrane"/>
    <property type="evidence" value="ECO:0007669"/>
    <property type="project" value="UniProtKB-KW"/>
</dbReference>
<evidence type="ECO:0000256" key="8">
    <source>
        <dbReference type="ARBA" id="ARBA00022512"/>
    </source>
</evidence>
<dbReference type="PANTHER" id="PTHR16631:SF13">
    <property type="entry name" value="GLUCAN ENDO-1,3-BETA-GLUCOSIDASE EGLC-RELATED"/>
    <property type="match status" value="1"/>
</dbReference>
<evidence type="ECO:0000256" key="7">
    <source>
        <dbReference type="ARBA" id="ARBA00022475"/>
    </source>
</evidence>
<comment type="similarity">
    <text evidence="4 22">Belongs to the glycosyl hydrolase 17 family.</text>
</comment>
<evidence type="ECO:0000256" key="5">
    <source>
        <dbReference type="ARBA" id="ARBA00012780"/>
    </source>
</evidence>
<dbReference type="GO" id="GO:0000272">
    <property type="term" value="P:polysaccharide catabolic process"/>
    <property type="evidence" value="ECO:0007669"/>
    <property type="project" value="UniProtKB-KW"/>
</dbReference>
<comment type="function">
    <text evidence="19">Glucanases play a role in cell expansion during growth, in cell-cell fusion during mating, and in spore release during sporulation. This enzyme may be involved in beta-glucan degradation and also function biosynthetically as a transglycosylase.</text>
</comment>
<protein>
    <recommendedName>
        <fullName evidence="6">Probable glucan endo-1,3-beta-glucosidase eglC</fullName>
        <ecNumber evidence="5">3.2.1.39</ecNumber>
    </recommendedName>
    <alternativeName>
        <fullName evidence="20">Endo-1,3-beta-glucanase eglC</fullName>
    </alternativeName>
    <alternativeName>
        <fullName evidence="21">Laminarinase eglC</fullName>
    </alternativeName>
</protein>
<keyword evidence="15" id="KW-0119">Carbohydrate metabolism</keyword>
<evidence type="ECO:0000256" key="2">
    <source>
        <dbReference type="ARBA" id="ARBA00004191"/>
    </source>
</evidence>
<accession>A0A8H6RLA9</accession>
<keyword evidence="9" id="KW-0964">Secreted</keyword>
<dbReference type="AlphaFoldDB" id="A0A8H6RLA9"/>
<evidence type="ECO:0000256" key="10">
    <source>
        <dbReference type="ARBA" id="ARBA00022622"/>
    </source>
</evidence>
<keyword evidence="8" id="KW-0134">Cell wall</keyword>
<name>A0A8H6RLA9_9PEZI</name>
<keyword evidence="14" id="KW-0325">Glycoprotein</keyword>
<dbReference type="Pfam" id="PF00332">
    <property type="entry name" value="Glyco_hydro_17"/>
    <property type="match status" value="1"/>
</dbReference>
<evidence type="ECO:0000256" key="9">
    <source>
        <dbReference type="ARBA" id="ARBA00022525"/>
    </source>
</evidence>
<evidence type="ECO:0000256" key="15">
    <source>
        <dbReference type="ARBA" id="ARBA00023277"/>
    </source>
</evidence>
<dbReference type="EMBL" id="JABCIY010000150">
    <property type="protein sequence ID" value="KAF7192156.1"/>
    <property type="molecule type" value="Genomic_DNA"/>
</dbReference>
<comment type="caution">
    <text evidence="24">The sequence shown here is derived from an EMBL/GenBank/DDBJ whole genome shotgun (WGS) entry which is preliminary data.</text>
</comment>
<proteinExistence type="inferred from homology"/>
<evidence type="ECO:0000256" key="19">
    <source>
        <dbReference type="ARBA" id="ARBA00025152"/>
    </source>
</evidence>
<evidence type="ECO:0000256" key="1">
    <source>
        <dbReference type="ARBA" id="ARBA00000382"/>
    </source>
</evidence>
<dbReference type="GO" id="GO:0071555">
    <property type="term" value="P:cell wall organization"/>
    <property type="evidence" value="ECO:0007669"/>
    <property type="project" value="UniProtKB-KW"/>
</dbReference>
<evidence type="ECO:0000256" key="12">
    <source>
        <dbReference type="ARBA" id="ARBA00022801"/>
    </source>
</evidence>
<dbReference type="GO" id="GO:0005886">
    <property type="term" value="C:plasma membrane"/>
    <property type="evidence" value="ECO:0007669"/>
    <property type="project" value="UniProtKB-SubCell"/>
</dbReference>
<evidence type="ECO:0000256" key="23">
    <source>
        <dbReference type="SAM" id="SignalP"/>
    </source>
</evidence>
<evidence type="ECO:0000313" key="24">
    <source>
        <dbReference type="EMBL" id="KAF7192156.1"/>
    </source>
</evidence>
<dbReference type="PANTHER" id="PTHR16631">
    <property type="entry name" value="GLUCAN 1,3-BETA-GLUCOSIDASE"/>
    <property type="match status" value="1"/>
</dbReference>
<dbReference type="EC" id="3.2.1.39" evidence="5"/>
<evidence type="ECO:0000256" key="22">
    <source>
        <dbReference type="RuleBase" id="RU004335"/>
    </source>
</evidence>
<dbReference type="GO" id="GO:0009986">
    <property type="term" value="C:cell surface"/>
    <property type="evidence" value="ECO:0007669"/>
    <property type="project" value="TreeGrafter"/>
</dbReference>
<keyword evidence="7" id="KW-1003">Cell membrane</keyword>
<evidence type="ECO:0000256" key="21">
    <source>
        <dbReference type="ARBA" id="ARBA00032906"/>
    </source>
</evidence>
<evidence type="ECO:0000256" key="17">
    <source>
        <dbReference type="ARBA" id="ARBA00023316"/>
    </source>
</evidence>
<keyword evidence="11 23" id="KW-0732">Signal</keyword>
<feature type="non-terminal residue" evidence="24">
    <location>
        <position position="318"/>
    </location>
</feature>
<keyword evidence="25" id="KW-1185">Reference proteome</keyword>
<sequence length="318" mass="34943">PSCHSLITMYILTAILFASTVAAQALKGFNSGGYGPNGLKRAADFKKEFERIHSLPGAPGFNTARLFTMIQGETDGEPVEAFQPAIETKTKLLLGMWASAGQDAFNKELGALKKAISAHGKEWKDIVYAICVGSEDLYRITPTGIANKAGIGESPQKLVDYIKQTRDAIKGTPAEGTQICHVDTWTAWVNGTNFPVIDAVDWIGFDGYPYYEKDTGINSIENAHKLFQESFDKTVAVSKGKPVKITETGWPIQGPNDFGKSVASIENAKRYWHDVGCKIFGKHDTWWFTLDDTKKNPGEISFSTVKPNLGDPLWDLKC</sequence>
<evidence type="ECO:0000256" key="14">
    <source>
        <dbReference type="ARBA" id="ARBA00023180"/>
    </source>
</evidence>
<evidence type="ECO:0000256" key="4">
    <source>
        <dbReference type="ARBA" id="ARBA00008773"/>
    </source>
</evidence>
<dbReference type="Gene3D" id="3.20.20.80">
    <property type="entry name" value="Glycosidases"/>
    <property type="match status" value="1"/>
</dbReference>
<dbReference type="Proteomes" id="UP000660729">
    <property type="component" value="Unassembled WGS sequence"/>
</dbReference>
<reference evidence="24" key="1">
    <citation type="submission" date="2020-04" db="EMBL/GenBank/DDBJ databases">
        <title>Draft genome resource of the tomato pathogen Pseudocercospora fuligena.</title>
        <authorList>
            <person name="Zaccaron A."/>
        </authorList>
    </citation>
    <scope>NUCLEOTIDE SEQUENCE</scope>
    <source>
        <strain evidence="24">PF001</strain>
    </source>
</reference>
<evidence type="ECO:0000256" key="3">
    <source>
        <dbReference type="ARBA" id="ARBA00004609"/>
    </source>
</evidence>
<keyword evidence="17" id="KW-0961">Cell wall biogenesis/degradation</keyword>
<evidence type="ECO:0000256" key="11">
    <source>
        <dbReference type="ARBA" id="ARBA00022729"/>
    </source>
</evidence>
<comment type="subcellular location">
    <subcellularLocation>
        <location evidence="3">Cell membrane</location>
        <topology evidence="3">Lipid-anchor</topology>
        <topology evidence="3">GPI-anchor</topology>
    </subcellularLocation>
    <subcellularLocation>
        <location evidence="2">Secreted</location>
        <location evidence="2">Cell wall</location>
    </subcellularLocation>
</comment>
<evidence type="ECO:0000256" key="13">
    <source>
        <dbReference type="ARBA" id="ARBA00023136"/>
    </source>
</evidence>
<dbReference type="SUPFAM" id="SSF51445">
    <property type="entry name" value="(Trans)glycosidases"/>
    <property type="match status" value="1"/>
</dbReference>
<evidence type="ECO:0000256" key="20">
    <source>
        <dbReference type="ARBA" id="ARBA00032134"/>
    </source>
</evidence>
<dbReference type="GO" id="GO:0005576">
    <property type="term" value="C:extracellular region"/>
    <property type="evidence" value="ECO:0007669"/>
    <property type="project" value="TreeGrafter"/>
</dbReference>
<keyword evidence="18" id="KW-0624">Polysaccharide degradation</keyword>
<evidence type="ECO:0000256" key="6">
    <source>
        <dbReference type="ARBA" id="ARBA00019762"/>
    </source>
</evidence>
<dbReference type="OrthoDB" id="77201at2759"/>
<dbReference type="GO" id="GO:0009277">
    <property type="term" value="C:fungal-type cell wall"/>
    <property type="evidence" value="ECO:0007669"/>
    <property type="project" value="TreeGrafter"/>
</dbReference>
<evidence type="ECO:0000313" key="25">
    <source>
        <dbReference type="Proteomes" id="UP000660729"/>
    </source>
</evidence>
<dbReference type="GO" id="GO:0042973">
    <property type="term" value="F:glucan endo-1,3-beta-D-glucosidase activity"/>
    <property type="evidence" value="ECO:0007669"/>
    <property type="project" value="UniProtKB-EC"/>
</dbReference>
<evidence type="ECO:0000256" key="16">
    <source>
        <dbReference type="ARBA" id="ARBA00023288"/>
    </source>
</evidence>
<keyword evidence="12" id="KW-0378">Hydrolase</keyword>